<reference evidence="1 2" key="1">
    <citation type="submission" date="2019-05" db="EMBL/GenBank/DDBJ databases">
        <title>Another draft genome of Portunus trituberculatus and its Hox gene families provides insights of decapod evolution.</title>
        <authorList>
            <person name="Jeong J.-H."/>
            <person name="Song I."/>
            <person name="Kim S."/>
            <person name="Choi T."/>
            <person name="Kim D."/>
            <person name="Ryu S."/>
            <person name="Kim W."/>
        </authorList>
    </citation>
    <scope>NUCLEOTIDE SEQUENCE [LARGE SCALE GENOMIC DNA]</scope>
    <source>
        <tissue evidence="1">Muscle</tissue>
    </source>
</reference>
<evidence type="ECO:0000313" key="2">
    <source>
        <dbReference type="Proteomes" id="UP000324222"/>
    </source>
</evidence>
<protein>
    <submittedName>
        <fullName evidence="1">Uncharacterized protein</fullName>
    </submittedName>
</protein>
<comment type="caution">
    <text evidence="1">The sequence shown here is derived from an EMBL/GenBank/DDBJ whole genome shotgun (WGS) entry which is preliminary data.</text>
</comment>
<gene>
    <name evidence="1" type="ORF">E2C01_042596</name>
</gene>
<dbReference type="EMBL" id="VSRR010008489">
    <property type="protein sequence ID" value="MPC48813.1"/>
    <property type="molecule type" value="Genomic_DNA"/>
</dbReference>
<dbReference type="AlphaFoldDB" id="A0A5B7FV39"/>
<name>A0A5B7FV39_PORTR</name>
<evidence type="ECO:0000313" key="1">
    <source>
        <dbReference type="EMBL" id="MPC48813.1"/>
    </source>
</evidence>
<keyword evidence="2" id="KW-1185">Reference proteome</keyword>
<organism evidence="1 2">
    <name type="scientific">Portunus trituberculatus</name>
    <name type="common">Swimming crab</name>
    <name type="synonym">Neptunus trituberculatus</name>
    <dbReference type="NCBI Taxonomy" id="210409"/>
    <lineage>
        <taxon>Eukaryota</taxon>
        <taxon>Metazoa</taxon>
        <taxon>Ecdysozoa</taxon>
        <taxon>Arthropoda</taxon>
        <taxon>Crustacea</taxon>
        <taxon>Multicrustacea</taxon>
        <taxon>Malacostraca</taxon>
        <taxon>Eumalacostraca</taxon>
        <taxon>Eucarida</taxon>
        <taxon>Decapoda</taxon>
        <taxon>Pleocyemata</taxon>
        <taxon>Brachyura</taxon>
        <taxon>Eubrachyura</taxon>
        <taxon>Portunoidea</taxon>
        <taxon>Portunidae</taxon>
        <taxon>Portuninae</taxon>
        <taxon>Portunus</taxon>
    </lineage>
</organism>
<dbReference type="Proteomes" id="UP000324222">
    <property type="component" value="Unassembled WGS sequence"/>
</dbReference>
<sequence length="114" mass="12507">MAEPRPAALLCTPCLSFSRIERRRSDYFYRIALPARRRPRLLQGQVAARPTTTLTTFTQKGSKSFHENDRFTRYPGATTSFTGSGISALSMSSPCRGAARVLCEGEAPSAPLIP</sequence>
<proteinExistence type="predicted"/>
<accession>A0A5B7FV39</accession>